<evidence type="ECO:0000256" key="7">
    <source>
        <dbReference type="ARBA" id="ARBA00022827"/>
    </source>
</evidence>
<evidence type="ECO:0000313" key="15">
    <source>
        <dbReference type="Proteomes" id="UP000614410"/>
    </source>
</evidence>
<dbReference type="GO" id="GO:0005829">
    <property type="term" value="C:cytosol"/>
    <property type="evidence" value="ECO:0007669"/>
    <property type="project" value="TreeGrafter"/>
</dbReference>
<dbReference type="GO" id="GO:0009073">
    <property type="term" value="P:aromatic amino acid family biosynthetic process"/>
    <property type="evidence" value="ECO:0007669"/>
    <property type="project" value="UniProtKB-KW"/>
</dbReference>
<dbReference type="PIRSF" id="PIRSF001456">
    <property type="entry name" value="Chorismate_synth"/>
    <property type="match status" value="1"/>
</dbReference>
<feature type="binding site" evidence="11">
    <location>
        <position position="46"/>
    </location>
    <ligand>
        <name>NADP(+)</name>
        <dbReference type="ChEBI" id="CHEBI:58349"/>
    </ligand>
</feature>
<evidence type="ECO:0000256" key="12">
    <source>
        <dbReference type="RuleBase" id="RU000605"/>
    </source>
</evidence>
<sequence>MRFLTSGESHGPQLTVILDGVPAGLEVDAARDLDPDLRRRQGGHGRGKRQQIENDTAQITAGVRGGRTLGSPIALVVLNADWDNWKGPMQVTADGFTRKQVTRVRPGHADLAGILKYDLDDARDVLERASARETAARVAAGAVAKALLRVAGTTISSHVVRIGEVVAPDSPVDQNAVEESPVRCADPAAAQLMVAAIDAARSDGDTIGGTAVVTGHDVVAGLGSYVQWDRRLDGRIAQAMCSIPSVKGVELGDAAVAAASTGSRVHDRPSFTREGGFRHLSNRQGGLSGGVSNGEDVWARVHFKPISTLLTPLRSVDVHTGEETNAHYERSDICVVPAGAVVAEAMLALVLADAVLEKFGADSVSELRRNLEGYRAMLGRLR</sequence>
<evidence type="ECO:0000256" key="6">
    <source>
        <dbReference type="ARBA" id="ARBA00022643"/>
    </source>
</evidence>
<comment type="pathway">
    <text evidence="1 11 12">Metabolic intermediate biosynthesis; chorismate biosynthesis; chorismate from D-erythrose 4-phosphate and phosphoenolpyruvate: step 7/7.</text>
</comment>
<dbReference type="PROSITE" id="PS00787">
    <property type="entry name" value="CHORISMATE_SYNTHASE_1"/>
    <property type="match status" value="1"/>
</dbReference>
<dbReference type="CDD" id="cd07304">
    <property type="entry name" value="Chorismate_synthase"/>
    <property type="match status" value="1"/>
</dbReference>
<dbReference type="NCBIfam" id="NF003793">
    <property type="entry name" value="PRK05382.1"/>
    <property type="match status" value="1"/>
</dbReference>
<dbReference type="InterPro" id="IPR035904">
    <property type="entry name" value="Chorismate_synth_AroC_sf"/>
</dbReference>
<feature type="binding site" evidence="11">
    <location>
        <begin position="304"/>
        <end position="308"/>
    </location>
    <ligand>
        <name>FMN</name>
        <dbReference type="ChEBI" id="CHEBI:58210"/>
    </ligand>
</feature>
<keyword evidence="9 11" id="KW-0057">Aromatic amino acid biosynthesis</keyword>
<dbReference type="HAMAP" id="MF_00300">
    <property type="entry name" value="Chorismate_synth"/>
    <property type="match status" value="1"/>
</dbReference>
<dbReference type="FunFam" id="3.60.150.10:FF:000002">
    <property type="entry name" value="Chorismate synthase"/>
    <property type="match status" value="1"/>
</dbReference>
<dbReference type="InterPro" id="IPR020541">
    <property type="entry name" value="Chorismate_synthase_CS"/>
</dbReference>
<keyword evidence="6 11" id="KW-0288">FMN</keyword>
<evidence type="ECO:0000256" key="13">
    <source>
        <dbReference type="SAM" id="MobiDB-lite"/>
    </source>
</evidence>
<keyword evidence="10 11" id="KW-0456">Lyase</keyword>
<reference evidence="14 15" key="1">
    <citation type="submission" date="2020-10" db="EMBL/GenBank/DDBJ databases">
        <title>Ca. Dormibacterota MAGs.</title>
        <authorList>
            <person name="Montgomery K."/>
        </authorList>
    </citation>
    <scope>NUCLEOTIDE SEQUENCE [LARGE SCALE GENOMIC DNA]</scope>
    <source>
        <strain evidence="14">Mitchell_Peninsula_5</strain>
    </source>
</reference>
<comment type="catalytic activity">
    <reaction evidence="11 12">
        <text>5-O-(1-carboxyvinyl)-3-phosphoshikimate = chorismate + phosphate</text>
        <dbReference type="Rhea" id="RHEA:21020"/>
        <dbReference type="ChEBI" id="CHEBI:29748"/>
        <dbReference type="ChEBI" id="CHEBI:43474"/>
        <dbReference type="ChEBI" id="CHEBI:57701"/>
        <dbReference type="EC" id="4.2.3.5"/>
    </reaction>
</comment>
<feature type="region of interest" description="Disordered" evidence="13">
    <location>
        <begin position="32"/>
        <end position="51"/>
    </location>
</feature>
<accession>A0A934KQ68</accession>
<dbReference type="GO" id="GO:0010181">
    <property type="term" value="F:FMN binding"/>
    <property type="evidence" value="ECO:0007669"/>
    <property type="project" value="TreeGrafter"/>
</dbReference>
<evidence type="ECO:0000256" key="9">
    <source>
        <dbReference type="ARBA" id="ARBA00023141"/>
    </source>
</evidence>
<keyword evidence="7 11" id="KW-0274">FAD</keyword>
<dbReference type="GO" id="GO:0008652">
    <property type="term" value="P:amino acid biosynthetic process"/>
    <property type="evidence" value="ECO:0007669"/>
    <property type="project" value="UniProtKB-KW"/>
</dbReference>
<comment type="subunit">
    <text evidence="11">Homotetramer.</text>
</comment>
<evidence type="ECO:0000256" key="5">
    <source>
        <dbReference type="ARBA" id="ARBA00022630"/>
    </source>
</evidence>
<dbReference type="GO" id="GO:0009423">
    <property type="term" value="P:chorismate biosynthetic process"/>
    <property type="evidence" value="ECO:0007669"/>
    <property type="project" value="UniProtKB-UniRule"/>
</dbReference>
<evidence type="ECO:0000256" key="3">
    <source>
        <dbReference type="ARBA" id="ARBA00013036"/>
    </source>
</evidence>
<evidence type="ECO:0000313" key="14">
    <source>
        <dbReference type="EMBL" id="MBJ7610225.1"/>
    </source>
</evidence>
<dbReference type="Gene3D" id="3.60.150.10">
    <property type="entry name" value="Chorismate synthase AroC"/>
    <property type="match status" value="1"/>
</dbReference>
<protein>
    <recommendedName>
        <fullName evidence="3 11">Chorismate synthase</fullName>
        <shortName evidence="11">CS</shortName>
        <ecNumber evidence="3 11">4.2.3.5</ecNumber>
    </recommendedName>
    <alternativeName>
        <fullName evidence="11">5-enolpyruvylshikimate-3-phosphate phospholyase</fullName>
    </alternativeName>
</protein>
<evidence type="ECO:0000256" key="4">
    <source>
        <dbReference type="ARBA" id="ARBA00022605"/>
    </source>
</evidence>
<organism evidence="14 15">
    <name type="scientific">Candidatus Amunia macphersoniae</name>
    <dbReference type="NCBI Taxonomy" id="3127014"/>
    <lineage>
        <taxon>Bacteria</taxon>
        <taxon>Bacillati</taxon>
        <taxon>Candidatus Dormiibacterota</taxon>
        <taxon>Candidatus Dormibacteria</taxon>
        <taxon>Candidatus Aeolococcales</taxon>
        <taxon>Candidatus Aeolococcaceae</taxon>
        <taxon>Candidatus Amunia</taxon>
    </lineage>
</organism>
<feature type="binding site" evidence="11">
    <location>
        <begin position="128"/>
        <end position="130"/>
    </location>
    <ligand>
        <name>FMN</name>
        <dbReference type="ChEBI" id="CHEBI:58210"/>
    </ligand>
</feature>
<dbReference type="GO" id="GO:0004107">
    <property type="term" value="F:chorismate synthase activity"/>
    <property type="evidence" value="ECO:0007669"/>
    <property type="project" value="UniProtKB-UniRule"/>
</dbReference>
<feature type="binding site" evidence="11">
    <location>
        <position position="40"/>
    </location>
    <ligand>
        <name>NADP(+)</name>
        <dbReference type="ChEBI" id="CHEBI:58349"/>
    </ligand>
</feature>
<dbReference type="InterPro" id="IPR000453">
    <property type="entry name" value="Chorismate_synth"/>
</dbReference>
<gene>
    <name evidence="11 14" type="primary">aroC</name>
    <name evidence="14" type="ORF">JF887_12460</name>
</gene>
<feature type="region of interest" description="Disordered" evidence="13">
    <location>
        <begin position="265"/>
        <end position="288"/>
    </location>
</feature>
<comment type="caution">
    <text evidence="11">Lacks conserved residue(s) required for the propagation of feature annotation.</text>
</comment>
<comment type="function">
    <text evidence="11">Catalyzes the anti-1,4-elimination of the C-3 phosphate and the C-6 proR hydrogen from 5-enolpyruvylshikimate-3-phosphate (EPSP) to yield chorismate, which is the branch point compound that serves as the starting substrate for the three terminal pathways of aromatic amino acid biosynthesis. This reaction introduces a second double bond into the aromatic ring system.</text>
</comment>
<comment type="similarity">
    <text evidence="2 11 12">Belongs to the chorismate synthase family.</text>
</comment>
<evidence type="ECO:0000256" key="8">
    <source>
        <dbReference type="ARBA" id="ARBA00022857"/>
    </source>
</evidence>
<comment type="caution">
    <text evidence="14">The sequence shown here is derived from an EMBL/GenBank/DDBJ whole genome shotgun (WGS) entry which is preliminary data.</text>
</comment>
<dbReference type="SUPFAM" id="SSF103263">
    <property type="entry name" value="Chorismate synthase, AroC"/>
    <property type="match status" value="1"/>
</dbReference>
<evidence type="ECO:0000256" key="2">
    <source>
        <dbReference type="ARBA" id="ARBA00008014"/>
    </source>
</evidence>
<dbReference type="EC" id="4.2.3.5" evidence="3 11"/>
<dbReference type="Pfam" id="PF01264">
    <property type="entry name" value="Chorismate_synt"/>
    <property type="match status" value="1"/>
</dbReference>
<evidence type="ECO:0000256" key="11">
    <source>
        <dbReference type="HAMAP-Rule" id="MF_00300"/>
    </source>
</evidence>
<dbReference type="PANTHER" id="PTHR21085:SF0">
    <property type="entry name" value="CHORISMATE SYNTHASE"/>
    <property type="match status" value="1"/>
</dbReference>
<proteinExistence type="inferred from homology"/>
<dbReference type="AlphaFoldDB" id="A0A934KQ68"/>
<feature type="binding site" evidence="11">
    <location>
        <position position="289"/>
    </location>
    <ligand>
        <name>FMN</name>
        <dbReference type="ChEBI" id="CHEBI:58210"/>
    </ligand>
</feature>
<feature type="binding site" evidence="11">
    <location>
        <position position="330"/>
    </location>
    <ligand>
        <name>FMN</name>
        <dbReference type="ChEBI" id="CHEBI:58210"/>
    </ligand>
</feature>
<name>A0A934KQ68_9BACT</name>
<keyword evidence="4 11" id="KW-0028">Amino-acid biosynthesis</keyword>
<dbReference type="PANTHER" id="PTHR21085">
    <property type="entry name" value="CHORISMATE SYNTHASE"/>
    <property type="match status" value="1"/>
</dbReference>
<dbReference type="Proteomes" id="UP000614410">
    <property type="component" value="Unassembled WGS sequence"/>
</dbReference>
<comment type="cofactor">
    <cofactor evidence="11 12">
        <name>FMNH2</name>
        <dbReference type="ChEBI" id="CHEBI:57618"/>
    </cofactor>
    <text evidence="11 12">Reduced FMN (FMNH(2)).</text>
</comment>
<evidence type="ECO:0000256" key="10">
    <source>
        <dbReference type="ARBA" id="ARBA00023239"/>
    </source>
</evidence>
<dbReference type="PROSITE" id="PS00788">
    <property type="entry name" value="CHORISMATE_SYNTHASE_2"/>
    <property type="match status" value="1"/>
</dbReference>
<evidence type="ECO:0000256" key="1">
    <source>
        <dbReference type="ARBA" id="ARBA00005044"/>
    </source>
</evidence>
<dbReference type="EMBL" id="JAEKNN010000058">
    <property type="protein sequence ID" value="MBJ7610225.1"/>
    <property type="molecule type" value="Genomic_DNA"/>
</dbReference>
<dbReference type="NCBIfam" id="TIGR00033">
    <property type="entry name" value="aroC"/>
    <property type="match status" value="1"/>
</dbReference>
<feature type="compositionally biased region" description="Basic and acidic residues" evidence="13">
    <location>
        <begin position="265"/>
        <end position="277"/>
    </location>
</feature>
<feature type="compositionally biased region" description="Basic residues" evidence="13">
    <location>
        <begin position="40"/>
        <end position="49"/>
    </location>
</feature>
<keyword evidence="5 11" id="KW-0285">Flavoprotein</keyword>
<keyword evidence="8 11" id="KW-0521">NADP</keyword>